<reference evidence="1 2" key="1">
    <citation type="journal article" date="2023" name="Sci. Data">
        <title>Genome assembly of the Korean intertidal mud-creeper Batillaria attramentaria.</title>
        <authorList>
            <person name="Patra A.K."/>
            <person name="Ho P.T."/>
            <person name="Jun S."/>
            <person name="Lee S.J."/>
            <person name="Kim Y."/>
            <person name="Won Y.J."/>
        </authorList>
    </citation>
    <scope>NUCLEOTIDE SEQUENCE [LARGE SCALE GENOMIC DNA]</scope>
    <source>
        <strain evidence="1">Wonlab-2016</strain>
    </source>
</reference>
<accession>A0ABD0J5Q1</accession>
<keyword evidence="2" id="KW-1185">Reference proteome</keyword>
<proteinExistence type="predicted"/>
<comment type="caution">
    <text evidence="1">The sequence shown here is derived from an EMBL/GenBank/DDBJ whole genome shotgun (WGS) entry which is preliminary data.</text>
</comment>
<sequence length="90" mass="10546">MALDHKSMRHVQMKIRPDQQISMANASSQLTRHVHTIVDSSHINKRILELLLVSHVQRQAFRWMRAFRLPPPLQGEIHAYMCISKTGRKH</sequence>
<name>A0ABD0J5Q1_9CAEN</name>
<organism evidence="1 2">
    <name type="scientific">Batillaria attramentaria</name>
    <dbReference type="NCBI Taxonomy" id="370345"/>
    <lineage>
        <taxon>Eukaryota</taxon>
        <taxon>Metazoa</taxon>
        <taxon>Spiralia</taxon>
        <taxon>Lophotrochozoa</taxon>
        <taxon>Mollusca</taxon>
        <taxon>Gastropoda</taxon>
        <taxon>Caenogastropoda</taxon>
        <taxon>Sorbeoconcha</taxon>
        <taxon>Cerithioidea</taxon>
        <taxon>Batillariidae</taxon>
        <taxon>Batillaria</taxon>
    </lineage>
</organism>
<dbReference type="AlphaFoldDB" id="A0ABD0J5Q1"/>
<gene>
    <name evidence="1" type="ORF">BaRGS_00038825</name>
</gene>
<dbReference type="EMBL" id="JACVVK020000646">
    <property type="protein sequence ID" value="KAK7460747.1"/>
    <property type="molecule type" value="Genomic_DNA"/>
</dbReference>
<protein>
    <submittedName>
        <fullName evidence="1">Uncharacterized protein</fullName>
    </submittedName>
</protein>
<dbReference type="Proteomes" id="UP001519460">
    <property type="component" value="Unassembled WGS sequence"/>
</dbReference>
<evidence type="ECO:0000313" key="1">
    <source>
        <dbReference type="EMBL" id="KAK7460747.1"/>
    </source>
</evidence>
<evidence type="ECO:0000313" key="2">
    <source>
        <dbReference type="Proteomes" id="UP001519460"/>
    </source>
</evidence>